<keyword evidence="4" id="KW-1185">Reference proteome</keyword>
<protein>
    <submittedName>
        <fullName evidence="2">Uncharacterized protein</fullName>
    </submittedName>
</protein>
<evidence type="ECO:0000313" key="1">
    <source>
        <dbReference type="EMBL" id="MDQ6597901.1"/>
    </source>
</evidence>
<dbReference type="Proteomes" id="UP000295132">
    <property type="component" value="Unassembled WGS sequence"/>
</dbReference>
<sequence length="120" mass="13268">MSAGLIFGSGIIEKQAEGSEKPNIDALLAENGFTAEPLSNDEMKEMDLYLEKHPKEFSIDRTVIGKVKNHENSKVIEVAISQTSGILGEIQAGNPEEAEKVRKEKGLSFIPIYLNHDKDR</sequence>
<proteinExistence type="predicted"/>
<evidence type="ECO:0000313" key="2">
    <source>
        <dbReference type="EMBL" id="TDK54707.1"/>
    </source>
</evidence>
<dbReference type="AlphaFoldDB" id="A0A4R5VHU1"/>
<reference evidence="2 3" key="1">
    <citation type="submission" date="2019-03" db="EMBL/GenBank/DDBJ databases">
        <title>Bacillus niacini sp. nov. a Nicotinate-Metabolizing Mesophile Isolated from Soil.</title>
        <authorList>
            <person name="Zhang G."/>
        </authorList>
    </citation>
    <scope>NUCLEOTIDE SEQUENCE [LARGE SCALE GENOMIC DNA]</scope>
    <source>
        <strain evidence="2 3">WN066</strain>
    </source>
</reference>
<comment type="caution">
    <text evidence="2">The sequence shown here is derived from an EMBL/GenBank/DDBJ whole genome shotgun (WGS) entry which is preliminary data.</text>
</comment>
<dbReference type="EMBL" id="SMYO01000041">
    <property type="protein sequence ID" value="TDK54707.1"/>
    <property type="molecule type" value="Genomic_DNA"/>
</dbReference>
<name>A0A4R5VHU1_9BACI</name>
<dbReference type="EMBL" id="JAVGVR010000001">
    <property type="protein sequence ID" value="MDQ6597901.1"/>
    <property type="molecule type" value="Genomic_DNA"/>
</dbReference>
<evidence type="ECO:0000313" key="4">
    <source>
        <dbReference type="Proteomes" id="UP001178888"/>
    </source>
</evidence>
<accession>A0A4R5VHU1</accession>
<evidence type="ECO:0000313" key="3">
    <source>
        <dbReference type="Proteomes" id="UP000295132"/>
    </source>
</evidence>
<dbReference type="RefSeq" id="WP_133340337.1">
    <property type="nucleotide sequence ID" value="NZ_JAVGVR010000001.1"/>
</dbReference>
<organism evidence="2 3">
    <name type="scientific">Bacillus salipaludis</name>
    <dbReference type="NCBI Taxonomy" id="2547811"/>
    <lineage>
        <taxon>Bacteria</taxon>
        <taxon>Bacillati</taxon>
        <taxon>Bacillota</taxon>
        <taxon>Bacilli</taxon>
        <taxon>Bacillales</taxon>
        <taxon>Bacillaceae</taxon>
        <taxon>Bacillus</taxon>
    </lineage>
</organism>
<reference evidence="1" key="2">
    <citation type="submission" date="2023-08" db="EMBL/GenBank/DDBJ databases">
        <title>Nitrogen cycling bacteria in agricultural field soils.</title>
        <authorList>
            <person name="Jang J."/>
        </authorList>
    </citation>
    <scope>NUCLEOTIDE SEQUENCE</scope>
    <source>
        <strain evidence="1">PS3-36</strain>
    </source>
</reference>
<dbReference type="Proteomes" id="UP001178888">
    <property type="component" value="Unassembled WGS sequence"/>
</dbReference>
<gene>
    <name evidence="2" type="ORF">E2K98_29005</name>
    <name evidence="1" type="ORF">RCG21_16290</name>
</gene>